<gene>
    <name evidence="1" type="ORF">F2P81_000345</name>
</gene>
<reference evidence="1 2" key="1">
    <citation type="submission" date="2019-06" db="EMBL/GenBank/DDBJ databases">
        <title>Draft genomes of female and male turbot (Scophthalmus maximus).</title>
        <authorList>
            <person name="Xu H."/>
            <person name="Xu X.-W."/>
            <person name="Shao C."/>
            <person name="Chen S."/>
        </authorList>
    </citation>
    <scope>NUCLEOTIDE SEQUENCE [LARGE SCALE GENOMIC DNA]</scope>
    <source>
        <strain evidence="1">Ysfricsl-2016a</strain>
        <tissue evidence="1">Blood</tissue>
    </source>
</reference>
<evidence type="ECO:0000313" key="1">
    <source>
        <dbReference type="EMBL" id="KAF0046712.1"/>
    </source>
</evidence>
<protein>
    <submittedName>
        <fullName evidence="1">Uncharacterized protein</fullName>
    </submittedName>
</protein>
<dbReference type="EMBL" id="VEVO01000001">
    <property type="protein sequence ID" value="KAF0046712.1"/>
    <property type="molecule type" value="Genomic_DNA"/>
</dbReference>
<name>A0A6A4TXA3_SCOMX</name>
<dbReference type="AlphaFoldDB" id="A0A6A4TXA3"/>
<proteinExistence type="predicted"/>
<dbReference type="Proteomes" id="UP000438429">
    <property type="component" value="Unassembled WGS sequence"/>
</dbReference>
<comment type="caution">
    <text evidence="1">The sequence shown here is derived from an EMBL/GenBank/DDBJ whole genome shotgun (WGS) entry which is preliminary data.</text>
</comment>
<organism evidence="1 2">
    <name type="scientific">Scophthalmus maximus</name>
    <name type="common">Turbot</name>
    <name type="synonym">Psetta maxima</name>
    <dbReference type="NCBI Taxonomy" id="52904"/>
    <lineage>
        <taxon>Eukaryota</taxon>
        <taxon>Metazoa</taxon>
        <taxon>Chordata</taxon>
        <taxon>Craniata</taxon>
        <taxon>Vertebrata</taxon>
        <taxon>Euteleostomi</taxon>
        <taxon>Actinopterygii</taxon>
        <taxon>Neopterygii</taxon>
        <taxon>Teleostei</taxon>
        <taxon>Neoteleostei</taxon>
        <taxon>Acanthomorphata</taxon>
        <taxon>Carangaria</taxon>
        <taxon>Pleuronectiformes</taxon>
        <taxon>Pleuronectoidei</taxon>
        <taxon>Scophthalmidae</taxon>
        <taxon>Scophthalmus</taxon>
    </lineage>
</organism>
<sequence>MSCCERRQLGCEQTNFSSLVNIHYGAHREAEVGVETADAFQVSTATKQTLVKNALTSISQQQIRTVTPCTDVSLKNIGRCAVLTFDLRTATRESLLPRRADDLEEAMNR</sequence>
<evidence type="ECO:0000313" key="2">
    <source>
        <dbReference type="Proteomes" id="UP000438429"/>
    </source>
</evidence>
<accession>A0A6A4TXA3</accession>